<comment type="cofactor">
    <cofactor evidence="1">
        <name>FAD</name>
        <dbReference type="ChEBI" id="CHEBI:57692"/>
    </cofactor>
</comment>
<dbReference type="InterPro" id="IPR036188">
    <property type="entry name" value="FAD/NAD-bd_sf"/>
</dbReference>
<dbReference type="Proteomes" id="UP001139158">
    <property type="component" value="Unassembled WGS sequence"/>
</dbReference>
<keyword evidence="3" id="KW-0274">FAD</keyword>
<dbReference type="PANTHER" id="PTHR43400:SF10">
    <property type="entry name" value="3-OXOSTEROID 1-DEHYDROGENASE"/>
    <property type="match status" value="1"/>
</dbReference>
<dbReference type="RefSeq" id="WP_227896310.1">
    <property type="nucleotide sequence ID" value="NZ_CP099466.1"/>
</dbReference>
<evidence type="ECO:0000256" key="1">
    <source>
        <dbReference type="ARBA" id="ARBA00001974"/>
    </source>
</evidence>
<dbReference type="NCBIfam" id="NF005511">
    <property type="entry name" value="PRK07121.1-4"/>
    <property type="match status" value="1"/>
</dbReference>
<evidence type="ECO:0000313" key="6">
    <source>
        <dbReference type="EMBL" id="MCC3298444.1"/>
    </source>
</evidence>
<evidence type="ECO:0000259" key="5">
    <source>
        <dbReference type="Pfam" id="PF00890"/>
    </source>
</evidence>
<comment type="caution">
    <text evidence="6">The sequence shown here is derived from an EMBL/GenBank/DDBJ whole genome shotgun (WGS) entry which is preliminary data.</text>
</comment>
<gene>
    <name evidence="6" type="ORF">LJ757_11590</name>
</gene>
<sequence length="548" mass="57919">MTPRNNTDQDYDVVIVGFGVAGAAAAIEAADGGARVLVLDSSYGGGASALSGGVVYAGGGTRYQTEAGYTDSPENLFAYLRQEAGDAVDEATLRRFCQESAGMIPWLERQGVSFGSAVAPYKTSYPTDKHYLYFSGNEKAHPYRETATPAPRGHRAVAKGLASGKVLWTHLAESAMQKGVRFIPIARVTGLIMNDGAVSGVKYRVLEQSHPGATRHRRMTKGSAKIGNWAPDLVKGTTERIARIWEEGAVEREAHASTVILSAGGFIYNKEWVAKHAPEFTKISPLGTPGDDGSGIQMGMDAGGTTAKMGNVTAWRFLSPPSAFIEGVTVGLNGRRIANEDLYGATHGNVLMRQFGGKGWAVYDADNWKKARRQFWTQTQIFHKLTAAFTFTLGHTRARTLEALAAKTGVDPAAMMETVAAYNSGIASDAGDPAHKEADVCHPVTKAPFYAVNISDDASPFSPIPGLTLGGLVVEGQTGLVKREDGSAIPGLYAAGRTAVGVCSNSYISGLSLADCVFSGRRAGAHAASLLADATGVPSVLEEDRPVK</sequence>
<dbReference type="EMBL" id="JAJFZV010000011">
    <property type="protein sequence ID" value="MCC3298444.1"/>
    <property type="molecule type" value="Genomic_DNA"/>
</dbReference>
<proteinExistence type="predicted"/>
<dbReference type="Pfam" id="PF00890">
    <property type="entry name" value="FAD_binding_2"/>
    <property type="match status" value="1"/>
</dbReference>
<dbReference type="GO" id="GO:0008202">
    <property type="term" value="P:steroid metabolic process"/>
    <property type="evidence" value="ECO:0007669"/>
    <property type="project" value="UniProtKB-ARBA"/>
</dbReference>
<dbReference type="InterPro" id="IPR050315">
    <property type="entry name" value="FAD-oxidoreductase_2"/>
</dbReference>
<protein>
    <submittedName>
        <fullName evidence="6">FAD-binding protein</fullName>
    </submittedName>
</protein>
<dbReference type="NCBIfam" id="NF005513">
    <property type="entry name" value="PRK07121.1-6"/>
    <property type="match status" value="1"/>
</dbReference>
<evidence type="ECO:0000313" key="7">
    <source>
        <dbReference type="Proteomes" id="UP001139158"/>
    </source>
</evidence>
<dbReference type="InterPro" id="IPR027477">
    <property type="entry name" value="Succ_DH/fumarate_Rdtase_cat_sf"/>
</dbReference>
<dbReference type="GO" id="GO:0033765">
    <property type="term" value="F:steroid dehydrogenase activity, acting on the CH-CH group of donors"/>
    <property type="evidence" value="ECO:0007669"/>
    <property type="project" value="UniProtKB-ARBA"/>
</dbReference>
<dbReference type="InterPro" id="IPR003953">
    <property type="entry name" value="FAD-dep_OxRdtase_2_FAD-bd"/>
</dbReference>
<keyword evidence="7" id="KW-1185">Reference proteome</keyword>
<dbReference type="Gene3D" id="3.50.50.60">
    <property type="entry name" value="FAD/NAD(P)-binding domain"/>
    <property type="match status" value="2"/>
</dbReference>
<accession>A0A9X1MH19</accession>
<reference evidence="6" key="1">
    <citation type="submission" date="2021-10" db="EMBL/GenBank/DDBJ databases">
        <title>Novel species in genus Arthrobacter.</title>
        <authorList>
            <person name="Liu Y."/>
        </authorList>
    </citation>
    <scope>NUCLEOTIDE SEQUENCE</scope>
    <source>
        <strain evidence="6">Zg-Y453</strain>
    </source>
</reference>
<name>A0A9X1MH19_9MICC</name>
<dbReference type="AlphaFoldDB" id="A0A9X1MH19"/>
<dbReference type="Gene3D" id="3.90.700.10">
    <property type="entry name" value="Succinate dehydrogenase/fumarate reductase flavoprotein, catalytic domain"/>
    <property type="match status" value="1"/>
</dbReference>
<organism evidence="6 7">
    <name type="scientific">Arthrobacter caoxuetaonis</name>
    <dbReference type="NCBI Taxonomy" id="2886935"/>
    <lineage>
        <taxon>Bacteria</taxon>
        <taxon>Bacillati</taxon>
        <taxon>Actinomycetota</taxon>
        <taxon>Actinomycetes</taxon>
        <taxon>Micrococcales</taxon>
        <taxon>Micrococcaceae</taxon>
        <taxon>Arthrobacter</taxon>
    </lineage>
</organism>
<evidence type="ECO:0000256" key="3">
    <source>
        <dbReference type="ARBA" id="ARBA00022827"/>
    </source>
</evidence>
<dbReference type="PANTHER" id="PTHR43400">
    <property type="entry name" value="FUMARATE REDUCTASE"/>
    <property type="match status" value="1"/>
</dbReference>
<dbReference type="SUPFAM" id="SSF56425">
    <property type="entry name" value="Succinate dehydrogenase/fumarate reductase flavoprotein, catalytic domain"/>
    <property type="match status" value="1"/>
</dbReference>
<dbReference type="SUPFAM" id="SSF51905">
    <property type="entry name" value="FAD/NAD(P)-binding domain"/>
    <property type="match status" value="1"/>
</dbReference>
<evidence type="ECO:0000256" key="2">
    <source>
        <dbReference type="ARBA" id="ARBA00022630"/>
    </source>
</evidence>
<evidence type="ECO:0000256" key="4">
    <source>
        <dbReference type="ARBA" id="ARBA00023002"/>
    </source>
</evidence>
<keyword evidence="2" id="KW-0285">Flavoprotein</keyword>
<feature type="domain" description="FAD-dependent oxidoreductase 2 FAD-binding" evidence="5">
    <location>
        <begin position="12"/>
        <end position="502"/>
    </location>
</feature>
<keyword evidence="4" id="KW-0560">Oxidoreductase</keyword>